<dbReference type="Pfam" id="PF00226">
    <property type="entry name" value="DnaJ"/>
    <property type="match status" value="1"/>
</dbReference>
<dbReference type="PANTHER" id="PTHR44029">
    <property type="entry name" value="DNAJ HOMOLOG SUBFAMILY C MEMBER 21"/>
    <property type="match status" value="1"/>
</dbReference>
<evidence type="ECO:0000256" key="5">
    <source>
        <dbReference type="SAM" id="MobiDB-lite"/>
    </source>
</evidence>
<reference evidence="8 9" key="1">
    <citation type="journal article" date="2016" name="Mol. Biol. Evol.">
        <title>Comparative Genomics of Early-Diverging Mushroom-Forming Fungi Provides Insights into the Origins of Lignocellulose Decay Capabilities.</title>
        <authorList>
            <person name="Nagy L.G."/>
            <person name="Riley R."/>
            <person name="Tritt A."/>
            <person name="Adam C."/>
            <person name="Daum C."/>
            <person name="Floudas D."/>
            <person name="Sun H."/>
            <person name="Yadav J.S."/>
            <person name="Pangilinan J."/>
            <person name="Larsson K.H."/>
            <person name="Matsuura K."/>
            <person name="Barry K."/>
            <person name="Labutti K."/>
            <person name="Kuo R."/>
            <person name="Ohm R.A."/>
            <person name="Bhattacharya S.S."/>
            <person name="Shirouzu T."/>
            <person name="Yoshinaga Y."/>
            <person name="Martin F.M."/>
            <person name="Grigoriev I.V."/>
            <person name="Hibbett D.S."/>
        </authorList>
    </citation>
    <scope>NUCLEOTIDE SEQUENCE [LARGE SCALE GENOMIC DNA]</scope>
    <source>
        <strain evidence="8 9">93-53</strain>
    </source>
</reference>
<dbReference type="SUPFAM" id="SSF46565">
    <property type="entry name" value="Chaperone J-domain"/>
    <property type="match status" value="1"/>
</dbReference>
<dbReference type="InterPro" id="IPR013087">
    <property type="entry name" value="Znf_C2H2_type"/>
</dbReference>
<feature type="region of interest" description="Disordered" evidence="5">
    <location>
        <begin position="380"/>
        <end position="537"/>
    </location>
</feature>
<feature type="region of interest" description="Disordered" evidence="5">
    <location>
        <begin position="1"/>
        <end position="21"/>
    </location>
</feature>
<evidence type="ECO:0000259" key="6">
    <source>
        <dbReference type="PROSITE" id="PS50076"/>
    </source>
</evidence>
<name>A0A165CIW4_9APHY</name>
<feature type="compositionally biased region" description="Basic and acidic residues" evidence="5">
    <location>
        <begin position="423"/>
        <end position="439"/>
    </location>
</feature>
<accession>A0A165CIW4</accession>
<dbReference type="EMBL" id="KV427648">
    <property type="protein sequence ID" value="KZT02892.1"/>
    <property type="molecule type" value="Genomic_DNA"/>
</dbReference>
<dbReference type="SMART" id="SM00355">
    <property type="entry name" value="ZnF_C2H2"/>
    <property type="match status" value="2"/>
</dbReference>
<dbReference type="OrthoDB" id="5894at2759"/>
<dbReference type="AlphaFoldDB" id="A0A165CIW4"/>
<sequence>MGNRESTGDEQAEDGLPAAPPDYYALLEVDESATTDDIRRSFRRLALVHHPDKNVDDVERATKRFAALQQAYEVLSDDQERAWYDNHKASLVPEPDAQTVFEEIKRGAPPPRARGRGLTVRHLALFLDISIYHGFDDGPDSFFTIYRNLFDRLAYDEKQYVDMTLPSFGDSTWPWAPPSKTEQEKAARTFYNFWLNFLTKKDFNWAEQWNISEAPDRRVRRIMQKDNKKAREDARKEYNDTINVRTLQLVEASLIDVGFHRQSLTRFVRKRDPRYKAHIAHQSQTHTRTPASGSRTPASAPTAAPALVPEFVEQDWQKATRTDVDEAADLEWAAAEGVEAEVWECVACEKTFRSEAAWDSHERSKKHLKAVEMLKRQMREEEQELGLGSEAEGDEMEEEEEEEEVGEDKDIEEPLPSPSLQKMSDHEDVQAQSKERIEENGEEENIPQPKARKEAKKARAASPEFMLKSERKNRNLFNDEADQSMGSSPPAETEQDTAGDGTPEPGPPQPQLSKREKRRAKEAAKQAPGEATAQCNVCNSEFESRTKLFAHVKSTGHALASPADGSQGQGGRKSKKGRR</sequence>
<dbReference type="PROSITE" id="PS50076">
    <property type="entry name" value="DNAJ_2"/>
    <property type="match status" value="1"/>
</dbReference>
<dbReference type="InterPro" id="IPR018253">
    <property type="entry name" value="DnaJ_domain_CS"/>
</dbReference>
<keyword evidence="2 4" id="KW-0863">Zinc-finger</keyword>
<organism evidence="8 9">
    <name type="scientific">Laetiporus sulphureus 93-53</name>
    <dbReference type="NCBI Taxonomy" id="1314785"/>
    <lineage>
        <taxon>Eukaryota</taxon>
        <taxon>Fungi</taxon>
        <taxon>Dikarya</taxon>
        <taxon>Basidiomycota</taxon>
        <taxon>Agaricomycotina</taxon>
        <taxon>Agaricomycetes</taxon>
        <taxon>Polyporales</taxon>
        <taxon>Laetiporus</taxon>
    </lineage>
</organism>
<dbReference type="InterPro" id="IPR051964">
    <property type="entry name" value="Chaperone_stress_response"/>
</dbReference>
<dbReference type="PROSITE" id="PS00028">
    <property type="entry name" value="ZINC_FINGER_C2H2_1"/>
    <property type="match status" value="2"/>
</dbReference>
<feature type="compositionally biased region" description="Acidic residues" evidence="5">
    <location>
        <begin position="391"/>
        <end position="413"/>
    </location>
</feature>
<dbReference type="GO" id="GO:0008270">
    <property type="term" value="F:zinc ion binding"/>
    <property type="evidence" value="ECO:0007669"/>
    <property type="project" value="UniProtKB-KW"/>
</dbReference>
<dbReference type="SMART" id="SM00451">
    <property type="entry name" value="ZnF_U1"/>
    <property type="match status" value="1"/>
</dbReference>
<keyword evidence="1" id="KW-0479">Metal-binding</keyword>
<dbReference type="Proteomes" id="UP000076871">
    <property type="component" value="Unassembled WGS sequence"/>
</dbReference>
<dbReference type="SUPFAM" id="SSF57667">
    <property type="entry name" value="beta-beta-alpha zinc fingers"/>
    <property type="match status" value="1"/>
</dbReference>
<dbReference type="InterPro" id="IPR036869">
    <property type="entry name" value="J_dom_sf"/>
</dbReference>
<dbReference type="PRINTS" id="PR00625">
    <property type="entry name" value="JDOMAIN"/>
</dbReference>
<dbReference type="GeneID" id="63821920"/>
<dbReference type="SMART" id="SM00271">
    <property type="entry name" value="DnaJ"/>
    <property type="match status" value="1"/>
</dbReference>
<dbReference type="Gene3D" id="1.10.287.110">
    <property type="entry name" value="DnaJ domain"/>
    <property type="match status" value="1"/>
</dbReference>
<dbReference type="FunCoup" id="A0A165CIW4">
    <property type="interactions" value="664"/>
</dbReference>
<evidence type="ECO:0000256" key="1">
    <source>
        <dbReference type="ARBA" id="ARBA00022723"/>
    </source>
</evidence>
<proteinExistence type="predicted"/>
<dbReference type="PROSITE" id="PS00636">
    <property type="entry name" value="DNAJ_1"/>
    <property type="match status" value="1"/>
</dbReference>
<dbReference type="InterPro" id="IPR054076">
    <property type="entry name" value="ZUO1-like_ZHD"/>
</dbReference>
<dbReference type="Gene3D" id="3.30.160.60">
    <property type="entry name" value="Classic Zinc Finger"/>
    <property type="match status" value="1"/>
</dbReference>
<dbReference type="InterPro" id="IPR022755">
    <property type="entry name" value="Znf_C2H2_jaz"/>
</dbReference>
<dbReference type="RefSeq" id="XP_040760632.1">
    <property type="nucleotide sequence ID" value="XM_040904890.1"/>
</dbReference>
<evidence type="ECO:0000256" key="3">
    <source>
        <dbReference type="ARBA" id="ARBA00022833"/>
    </source>
</evidence>
<feature type="domain" description="J" evidence="6">
    <location>
        <begin position="22"/>
        <end position="88"/>
    </location>
</feature>
<evidence type="ECO:0000256" key="2">
    <source>
        <dbReference type="ARBA" id="ARBA00022771"/>
    </source>
</evidence>
<evidence type="ECO:0000259" key="7">
    <source>
        <dbReference type="PROSITE" id="PS50157"/>
    </source>
</evidence>
<dbReference type="PANTHER" id="PTHR44029:SF1">
    <property type="entry name" value="DNAJ HOMOLOG SUBFAMILY C MEMBER 21"/>
    <property type="match status" value="1"/>
</dbReference>
<dbReference type="Pfam" id="PF21884">
    <property type="entry name" value="ZUO1-like_ZHD"/>
    <property type="match status" value="1"/>
</dbReference>
<protein>
    <submittedName>
        <fullName evidence="8">DnaJ-domain-containing protein</fullName>
    </submittedName>
</protein>
<dbReference type="PROSITE" id="PS50157">
    <property type="entry name" value="ZINC_FINGER_C2H2_2"/>
    <property type="match status" value="1"/>
</dbReference>
<dbReference type="STRING" id="1314785.A0A165CIW4"/>
<dbReference type="InterPro" id="IPR036236">
    <property type="entry name" value="Znf_C2H2_sf"/>
</dbReference>
<dbReference type="GO" id="GO:0003676">
    <property type="term" value="F:nucleic acid binding"/>
    <property type="evidence" value="ECO:0007669"/>
    <property type="project" value="InterPro"/>
</dbReference>
<feature type="region of interest" description="Disordered" evidence="5">
    <location>
        <begin position="277"/>
        <end position="302"/>
    </location>
</feature>
<evidence type="ECO:0000313" key="9">
    <source>
        <dbReference type="Proteomes" id="UP000076871"/>
    </source>
</evidence>
<keyword evidence="9" id="KW-1185">Reference proteome</keyword>
<feature type="compositionally biased region" description="Low complexity" evidence="5">
    <location>
        <begin position="289"/>
        <end position="302"/>
    </location>
</feature>
<gene>
    <name evidence="8" type="ORF">LAESUDRAFT_660723</name>
</gene>
<evidence type="ECO:0000256" key="4">
    <source>
        <dbReference type="PROSITE-ProRule" id="PRU00042"/>
    </source>
</evidence>
<feature type="domain" description="C2H2-type" evidence="7">
    <location>
        <begin position="533"/>
        <end position="562"/>
    </location>
</feature>
<feature type="region of interest" description="Disordered" evidence="5">
    <location>
        <begin position="556"/>
        <end position="579"/>
    </location>
</feature>
<evidence type="ECO:0000313" key="8">
    <source>
        <dbReference type="EMBL" id="KZT02892.1"/>
    </source>
</evidence>
<dbReference type="GO" id="GO:0005737">
    <property type="term" value="C:cytoplasm"/>
    <property type="evidence" value="ECO:0007669"/>
    <property type="project" value="TreeGrafter"/>
</dbReference>
<dbReference type="CDD" id="cd06257">
    <property type="entry name" value="DnaJ"/>
    <property type="match status" value="1"/>
</dbReference>
<dbReference type="InterPro" id="IPR003604">
    <property type="entry name" value="Matrin/U1-like-C_Znf_C2H2"/>
</dbReference>
<dbReference type="InParanoid" id="A0A165CIW4"/>
<dbReference type="Pfam" id="PF12171">
    <property type="entry name" value="zf-C2H2_jaz"/>
    <property type="match status" value="1"/>
</dbReference>
<dbReference type="InterPro" id="IPR001623">
    <property type="entry name" value="DnaJ_domain"/>
</dbReference>
<keyword evidence="3" id="KW-0862">Zinc</keyword>